<sequence>MSEPRPGTPEFWAQSRPDHPAVIHGDTRLTYGQWNDLADRAAEGLAALGLAAGDRIGMRFRLCVEWFVLQRALQKLGVAQVAVNHRLTPDEAGYILRDSGARGLFCNDTDPTGWTRHEVGILVTVGQPAGGCGVRYEDLIATEVPAPRFGAAQPALVLYTSGTTGKPRGVPPLDPAAVRDPERLIRYLTSVGSVPLYPDDAVTLLTMPVHHGAGPGIAAATCARGGTLVLLDPYDAESALRLIDAHRVQAWTAVPTMLLRIRALPPATMARYDLSSLQAINTGAAPVPQSLKVWLINRLGANVLWEVYGASESGMISYTAPEHQLSKPGTSGLPYDGVEIAIVDERWNPLSPGQTGEIAVNTPMVIDHYLGHGPLPVDTIKDGFYRTGDVGHLDDDGFLFITDRIKDMIVAGGVNIYPAEIEKALVEHPAVVDAAVIGIPHDDFGEQPLAFIVAANGARPTDDDLVAFLDGRLASYKRPRKFIYVDELPLNPAGKVLKTALRRPYWEGRQRHV</sequence>
<dbReference type="PANTHER" id="PTHR43201">
    <property type="entry name" value="ACYL-COA SYNTHETASE"/>
    <property type="match status" value="1"/>
</dbReference>
<dbReference type="InterPro" id="IPR045851">
    <property type="entry name" value="AMP-bd_C_sf"/>
</dbReference>
<dbReference type="PROSITE" id="PS00455">
    <property type="entry name" value="AMP_BINDING"/>
    <property type="match status" value="1"/>
</dbReference>
<gene>
    <name evidence="11" type="ORF">BKN37_02125</name>
</gene>
<protein>
    <recommendedName>
        <fullName evidence="5">Long-chain-fatty-acid--CoA ligase FadD13</fullName>
        <ecNumber evidence="3">6.2.1.3</ecNumber>
    </recommendedName>
    <alternativeName>
        <fullName evidence="6">Fatty acyl-CoA ligase</fullName>
    </alternativeName>
    <alternativeName>
        <fullName evidence="8">Fatty acyl-CoA synthetase</fullName>
    </alternativeName>
    <alternativeName>
        <fullName evidence="7">Very-long-chain fatty-acyl-CoA synthetase</fullName>
    </alternativeName>
</protein>
<dbReference type="Pfam" id="PF13193">
    <property type="entry name" value="AMP-binding_C"/>
    <property type="match status" value="1"/>
</dbReference>
<feature type="domain" description="AMP-binding enzyme C-terminal" evidence="10">
    <location>
        <begin position="420"/>
        <end position="495"/>
    </location>
</feature>
<dbReference type="InterPro" id="IPR042099">
    <property type="entry name" value="ANL_N_sf"/>
</dbReference>
<evidence type="ECO:0000256" key="5">
    <source>
        <dbReference type="ARBA" id="ARBA00069710"/>
    </source>
</evidence>
<dbReference type="GO" id="GO:0004467">
    <property type="term" value="F:long-chain fatty acid-CoA ligase activity"/>
    <property type="evidence" value="ECO:0007669"/>
    <property type="project" value="UniProtKB-EC"/>
</dbReference>
<evidence type="ECO:0000256" key="7">
    <source>
        <dbReference type="ARBA" id="ARBA00080667"/>
    </source>
</evidence>
<dbReference type="InterPro" id="IPR025110">
    <property type="entry name" value="AMP-bd_C"/>
</dbReference>
<comment type="catalytic activity">
    <reaction evidence="4">
        <text>a long-chain fatty acid + ATP + CoA = a long-chain fatty acyl-CoA + AMP + diphosphate</text>
        <dbReference type="Rhea" id="RHEA:15421"/>
        <dbReference type="ChEBI" id="CHEBI:30616"/>
        <dbReference type="ChEBI" id="CHEBI:33019"/>
        <dbReference type="ChEBI" id="CHEBI:57287"/>
        <dbReference type="ChEBI" id="CHEBI:57560"/>
        <dbReference type="ChEBI" id="CHEBI:83139"/>
        <dbReference type="ChEBI" id="CHEBI:456215"/>
        <dbReference type="EC" id="6.2.1.3"/>
    </reaction>
</comment>
<reference evidence="11 12" key="1">
    <citation type="submission" date="2016-10" db="EMBL/GenBank/DDBJ databases">
        <title>Genome sequence of Mycobacterium talmonii.</title>
        <authorList>
            <person name="Greninger A.L."/>
            <person name="Elliott B."/>
            <person name="Vasireddy S."/>
            <person name="Vasireddy R."/>
        </authorList>
    </citation>
    <scope>NUCLEOTIDE SEQUENCE [LARGE SCALE GENOMIC DNA]</scope>
    <source>
        <strain evidence="12">NE-TNMC-100812</strain>
    </source>
</reference>
<keyword evidence="2" id="KW-0436">Ligase</keyword>
<accession>A0A1S1NPX9</accession>
<dbReference type="EC" id="6.2.1.3" evidence="3"/>
<keyword evidence="12" id="KW-1185">Reference proteome</keyword>
<organism evidence="11 12">
    <name type="scientific">Mycobacterium talmoniae</name>
    <dbReference type="NCBI Taxonomy" id="1858794"/>
    <lineage>
        <taxon>Bacteria</taxon>
        <taxon>Bacillati</taxon>
        <taxon>Actinomycetota</taxon>
        <taxon>Actinomycetes</taxon>
        <taxon>Mycobacteriales</taxon>
        <taxon>Mycobacteriaceae</taxon>
        <taxon>Mycobacterium</taxon>
    </lineage>
</organism>
<dbReference type="InterPro" id="IPR000873">
    <property type="entry name" value="AMP-dep_synth/lig_dom"/>
</dbReference>
<name>A0A1S1NPX9_9MYCO</name>
<comment type="similarity">
    <text evidence="1">Belongs to the ATP-dependent AMP-binding enzyme family.</text>
</comment>
<evidence type="ECO:0000313" key="11">
    <source>
        <dbReference type="EMBL" id="OHV06394.1"/>
    </source>
</evidence>
<evidence type="ECO:0000259" key="9">
    <source>
        <dbReference type="Pfam" id="PF00501"/>
    </source>
</evidence>
<dbReference type="SUPFAM" id="SSF56801">
    <property type="entry name" value="Acetyl-CoA synthetase-like"/>
    <property type="match status" value="1"/>
</dbReference>
<evidence type="ECO:0000256" key="3">
    <source>
        <dbReference type="ARBA" id="ARBA00026121"/>
    </source>
</evidence>
<dbReference type="Gene3D" id="3.30.300.30">
    <property type="match status" value="1"/>
</dbReference>
<dbReference type="FunFam" id="3.30.300.30:FF:000008">
    <property type="entry name" value="2,3-dihydroxybenzoate-AMP ligase"/>
    <property type="match status" value="1"/>
</dbReference>
<dbReference type="EMBL" id="MLQM01000005">
    <property type="protein sequence ID" value="OHV06394.1"/>
    <property type="molecule type" value="Genomic_DNA"/>
</dbReference>
<dbReference type="GO" id="GO:0031956">
    <property type="term" value="F:medium-chain fatty acid-CoA ligase activity"/>
    <property type="evidence" value="ECO:0007669"/>
    <property type="project" value="TreeGrafter"/>
</dbReference>
<evidence type="ECO:0000256" key="4">
    <source>
        <dbReference type="ARBA" id="ARBA00036813"/>
    </source>
</evidence>
<evidence type="ECO:0000313" key="12">
    <source>
        <dbReference type="Proteomes" id="UP000179734"/>
    </source>
</evidence>
<dbReference type="InterPro" id="IPR020845">
    <property type="entry name" value="AMP-binding_CS"/>
</dbReference>
<evidence type="ECO:0000256" key="8">
    <source>
        <dbReference type="ARBA" id="ARBA00083882"/>
    </source>
</evidence>
<evidence type="ECO:0000256" key="6">
    <source>
        <dbReference type="ARBA" id="ARBA00076959"/>
    </source>
</evidence>
<dbReference type="PANTHER" id="PTHR43201:SF5">
    <property type="entry name" value="MEDIUM-CHAIN ACYL-COA LIGASE ACSF2, MITOCHONDRIAL"/>
    <property type="match status" value="1"/>
</dbReference>
<comment type="caution">
    <text evidence="11">The sequence shown here is derived from an EMBL/GenBank/DDBJ whole genome shotgun (WGS) entry which is preliminary data.</text>
</comment>
<dbReference type="Pfam" id="PF00501">
    <property type="entry name" value="AMP-binding"/>
    <property type="match status" value="1"/>
</dbReference>
<proteinExistence type="inferred from homology"/>
<feature type="domain" description="AMP-dependent synthetase/ligase" evidence="9">
    <location>
        <begin position="12"/>
        <end position="370"/>
    </location>
</feature>
<evidence type="ECO:0000259" key="10">
    <source>
        <dbReference type="Pfam" id="PF13193"/>
    </source>
</evidence>
<evidence type="ECO:0000256" key="2">
    <source>
        <dbReference type="ARBA" id="ARBA00022598"/>
    </source>
</evidence>
<dbReference type="Proteomes" id="UP000179734">
    <property type="component" value="Unassembled WGS sequence"/>
</dbReference>
<evidence type="ECO:0000256" key="1">
    <source>
        <dbReference type="ARBA" id="ARBA00006432"/>
    </source>
</evidence>
<dbReference type="RefSeq" id="WP_071020626.1">
    <property type="nucleotide sequence ID" value="NZ_MLQM01000005.1"/>
</dbReference>
<dbReference type="Gene3D" id="3.40.50.12780">
    <property type="entry name" value="N-terminal domain of ligase-like"/>
    <property type="match status" value="1"/>
</dbReference>
<dbReference type="AlphaFoldDB" id="A0A1S1NPX9"/>